<feature type="region of interest" description="Disordered" evidence="1">
    <location>
        <begin position="839"/>
        <end position="859"/>
    </location>
</feature>
<feature type="compositionally biased region" description="Basic and acidic residues" evidence="1">
    <location>
        <begin position="1051"/>
        <end position="1062"/>
    </location>
</feature>
<feature type="region of interest" description="Disordered" evidence="1">
    <location>
        <begin position="1037"/>
        <end position="1062"/>
    </location>
</feature>
<reference evidence="2" key="1">
    <citation type="submission" date="2016-07" db="EMBL/GenBank/DDBJ databases">
        <authorList>
            <person name="Bretaudeau A."/>
        </authorList>
    </citation>
    <scope>NUCLEOTIDE SEQUENCE</scope>
    <source>
        <strain evidence="2">Rice</strain>
        <tissue evidence="2">Whole body</tissue>
    </source>
</reference>
<evidence type="ECO:0000256" key="1">
    <source>
        <dbReference type="SAM" id="MobiDB-lite"/>
    </source>
</evidence>
<proteinExistence type="predicted"/>
<feature type="compositionally biased region" description="Polar residues" evidence="1">
    <location>
        <begin position="1037"/>
        <end position="1046"/>
    </location>
</feature>
<evidence type="ECO:0000313" key="2">
    <source>
        <dbReference type="EMBL" id="SOQ47994.1"/>
    </source>
</evidence>
<protein>
    <submittedName>
        <fullName evidence="2">SFRICE_007239</fullName>
    </submittedName>
</protein>
<feature type="region of interest" description="Disordered" evidence="1">
    <location>
        <begin position="427"/>
        <end position="447"/>
    </location>
</feature>
<feature type="region of interest" description="Disordered" evidence="1">
    <location>
        <begin position="142"/>
        <end position="170"/>
    </location>
</feature>
<accession>A0A2H1W665</accession>
<feature type="compositionally biased region" description="Basic and acidic residues" evidence="1">
    <location>
        <begin position="142"/>
        <end position="152"/>
    </location>
</feature>
<name>A0A2H1W665_SPOFR</name>
<organism evidence="2">
    <name type="scientific">Spodoptera frugiperda</name>
    <name type="common">Fall armyworm</name>
    <dbReference type="NCBI Taxonomy" id="7108"/>
    <lineage>
        <taxon>Eukaryota</taxon>
        <taxon>Metazoa</taxon>
        <taxon>Ecdysozoa</taxon>
        <taxon>Arthropoda</taxon>
        <taxon>Hexapoda</taxon>
        <taxon>Insecta</taxon>
        <taxon>Pterygota</taxon>
        <taxon>Neoptera</taxon>
        <taxon>Endopterygota</taxon>
        <taxon>Lepidoptera</taxon>
        <taxon>Glossata</taxon>
        <taxon>Ditrysia</taxon>
        <taxon>Noctuoidea</taxon>
        <taxon>Noctuidae</taxon>
        <taxon>Amphipyrinae</taxon>
        <taxon>Spodoptera</taxon>
    </lineage>
</organism>
<feature type="compositionally biased region" description="Basic and acidic residues" evidence="1">
    <location>
        <begin position="159"/>
        <end position="169"/>
    </location>
</feature>
<gene>
    <name evidence="2" type="ORF">SFRICE_007239</name>
</gene>
<dbReference type="AlphaFoldDB" id="A0A2H1W665"/>
<sequence>MYLFNRLERDPIEQLPLRKLKCKYKPPTKTTHQTEDTEEITNTVATEAKQETQTEPNTKEDKVEISVTYDTVTYTNEPIIVKEYLKSEYNENLIKDNEIGKEETLANTVDTTNVDDSEYTEPVSPLPEIVDLNPKESVIEIPKTPEPRKDTEMPTIFPPRRDYEADIGKTRPGKLNLNNWSSQVEINKSTVDKVAVFKEEQIQEIVHTLPSIDIKAYASQVSVNQELLRTFDDKTNEDDEKSAKVLYGKVEIQLETAQSIPEVIDVTPVSNIVISDDYQQLDDGNLPPDDKEIKSYDLAPDVTSGCPVLTEVDFETLKLMNKSPETREILVETRPKPGKLDLSLWKNRVEENRNHIGKDIKNNPEMKKEVSNKVFKPRRISDTVPLKNELNDAGNKDETSLVKDNETNDNTYKYAITDSDVTSDEIYTSSSESDEESYKGKDRHRMPTGVSMYKKDVESKPKPGKLDLSMWKNQVEANRNLTDFKKKPKKTEIATEVPGTDYKSEIQVEIETVLPETVEAKSIESKPETAKPLMALINVNKHKTTYVPNNNTNTEEHPKLLQGKIDLETGYTYECKAQIGVHDPDTVCFTSADYVEENVTTLPAIITFETDDIKVENPKPGKLDLKAWEDQVEANKVLVDKIEAVRNEHLEDVAKTLTSKVDFVTFEHVGEARMFQATVDLNTDDDKVEIAEAEDDLDADIDVEYENTKPNSNIAPLNYIFPRRASRDDQLNYEGNRAQILNQLVSESLSDPDLVKDEPVQKPNSDKDSVIGSVKRKLYFLSSINRVHNPVIREESREKDGIGNDDETKIDEMETKAYLINDLGPKSNAASIEDIEAHTSTVTEDNKPTTPPNTAQIETADVKGRSNENVFHFDVTRVENRMTRSVYGIGEFKNSTEDMQRAKSLAELDLGDAVQGKVRSILSRINSVDFGRRESIRTSISVKEMPRKMSVLEKIALFEPAKRENNGKSSYLEEIHSPAVDCHNLLIHITSSSAYKRPLLTKGLFSHGEDPKQQFVDHKELFRAGIEPATRYAAASCPTTAPTVQSIPRDVTSRSQKDRDEI</sequence>
<dbReference type="EMBL" id="ODYU01006286">
    <property type="protein sequence ID" value="SOQ47994.1"/>
    <property type="molecule type" value="Genomic_DNA"/>
</dbReference>